<accession>A0A9N9I3V3</accession>
<reference evidence="1" key="1">
    <citation type="submission" date="2021-06" db="EMBL/GenBank/DDBJ databases">
        <authorList>
            <person name="Kallberg Y."/>
            <person name="Tangrot J."/>
            <person name="Rosling A."/>
        </authorList>
    </citation>
    <scope>NUCLEOTIDE SEQUENCE</scope>
    <source>
        <strain evidence="1">FL130A</strain>
    </source>
</reference>
<keyword evidence="2" id="KW-1185">Reference proteome</keyword>
<dbReference type="EMBL" id="CAJVPS010025553">
    <property type="protein sequence ID" value="CAG8719292.1"/>
    <property type="molecule type" value="Genomic_DNA"/>
</dbReference>
<comment type="caution">
    <text evidence="1">The sequence shown here is derived from an EMBL/GenBank/DDBJ whole genome shotgun (WGS) entry which is preliminary data.</text>
</comment>
<feature type="non-terminal residue" evidence="1">
    <location>
        <position position="41"/>
    </location>
</feature>
<evidence type="ECO:0000313" key="2">
    <source>
        <dbReference type="Proteomes" id="UP000789508"/>
    </source>
</evidence>
<sequence length="41" mass="4703">ILIDDNVELTDDDIIASIWLSKTKDEYDPDKKELSSILPIK</sequence>
<organism evidence="1 2">
    <name type="scientific">Ambispora leptoticha</name>
    <dbReference type="NCBI Taxonomy" id="144679"/>
    <lineage>
        <taxon>Eukaryota</taxon>
        <taxon>Fungi</taxon>
        <taxon>Fungi incertae sedis</taxon>
        <taxon>Mucoromycota</taxon>
        <taxon>Glomeromycotina</taxon>
        <taxon>Glomeromycetes</taxon>
        <taxon>Archaeosporales</taxon>
        <taxon>Ambisporaceae</taxon>
        <taxon>Ambispora</taxon>
    </lineage>
</organism>
<name>A0A9N9I3V3_9GLOM</name>
<gene>
    <name evidence="1" type="ORF">ALEPTO_LOCUS12204</name>
</gene>
<evidence type="ECO:0000313" key="1">
    <source>
        <dbReference type="EMBL" id="CAG8719292.1"/>
    </source>
</evidence>
<proteinExistence type="predicted"/>
<protein>
    <submittedName>
        <fullName evidence="1">2482_t:CDS:1</fullName>
    </submittedName>
</protein>
<dbReference type="AlphaFoldDB" id="A0A9N9I3V3"/>
<dbReference type="OrthoDB" id="2412454at2759"/>
<dbReference type="Proteomes" id="UP000789508">
    <property type="component" value="Unassembled WGS sequence"/>
</dbReference>
<feature type="non-terminal residue" evidence="1">
    <location>
        <position position="1"/>
    </location>
</feature>